<dbReference type="GO" id="GO:0005524">
    <property type="term" value="F:ATP binding"/>
    <property type="evidence" value="ECO:0007669"/>
    <property type="project" value="UniProtKB-KW"/>
</dbReference>
<dbReference type="SMART" id="SM00382">
    <property type="entry name" value="AAA"/>
    <property type="match status" value="1"/>
</dbReference>
<gene>
    <name evidence="5" type="ORF">CK503_00210</name>
</gene>
<dbReference type="InterPro" id="IPR003439">
    <property type="entry name" value="ABC_transporter-like_ATP-bd"/>
</dbReference>
<evidence type="ECO:0000256" key="3">
    <source>
        <dbReference type="ARBA" id="ARBA00022840"/>
    </source>
</evidence>
<feature type="domain" description="ABC transporter" evidence="4">
    <location>
        <begin position="2"/>
        <end position="218"/>
    </location>
</feature>
<evidence type="ECO:0000256" key="2">
    <source>
        <dbReference type="ARBA" id="ARBA00022741"/>
    </source>
</evidence>
<organism evidence="5 6">
    <name type="scientific">Fodinibius salipaludis</name>
    <dbReference type="NCBI Taxonomy" id="2032627"/>
    <lineage>
        <taxon>Bacteria</taxon>
        <taxon>Pseudomonadati</taxon>
        <taxon>Balneolota</taxon>
        <taxon>Balneolia</taxon>
        <taxon>Balneolales</taxon>
        <taxon>Balneolaceae</taxon>
        <taxon>Fodinibius</taxon>
    </lineage>
</organism>
<dbReference type="InterPro" id="IPR003593">
    <property type="entry name" value="AAA+_ATPase"/>
</dbReference>
<keyword evidence="3" id="KW-0067">ATP-binding</keyword>
<dbReference type="SUPFAM" id="SSF52540">
    <property type="entry name" value="P-loop containing nucleoside triphosphate hydrolases"/>
    <property type="match status" value="1"/>
</dbReference>
<dbReference type="Pfam" id="PF00005">
    <property type="entry name" value="ABC_tran"/>
    <property type="match status" value="1"/>
</dbReference>
<dbReference type="EMBL" id="NSKE01000001">
    <property type="protein sequence ID" value="PAU95523.1"/>
    <property type="molecule type" value="Genomic_DNA"/>
</dbReference>
<dbReference type="PANTHER" id="PTHR42939:SF1">
    <property type="entry name" value="ABC TRANSPORTER ATP-BINDING PROTEIN ALBC-RELATED"/>
    <property type="match status" value="1"/>
</dbReference>
<dbReference type="Gene3D" id="3.40.50.300">
    <property type="entry name" value="P-loop containing nucleotide triphosphate hydrolases"/>
    <property type="match status" value="1"/>
</dbReference>
<sequence>MLKIKNIDFSYGEKQVLRDLSLELKAGSIHGILGANGAGKTTFFKIIYGLLTPSVGEVIFPDNSFGTSQIGYLETEPRFYPYMKGAEYIDLLSHGNSTFDVELWNEIFNLPLNKLVDTYSTGMKKKLALLGIISQDKPIMLLDEPFNGLDLETVENLNLILKELKKKNKIIVLTSHILEVLKSNCDKISYLYKGSVQQTFSKSDFQNISEYIKSDITQHSESVIQSIFSQ</sequence>
<evidence type="ECO:0000313" key="6">
    <source>
        <dbReference type="Proteomes" id="UP000218831"/>
    </source>
</evidence>
<comment type="caution">
    <text evidence="5">The sequence shown here is derived from an EMBL/GenBank/DDBJ whole genome shotgun (WGS) entry which is preliminary data.</text>
</comment>
<protein>
    <recommendedName>
        <fullName evidence="4">ABC transporter domain-containing protein</fullName>
    </recommendedName>
</protein>
<reference evidence="5 6" key="1">
    <citation type="submission" date="2017-08" db="EMBL/GenBank/DDBJ databases">
        <title>Aliifodinibius alkalisoli sp. nov., isolated from saline alkaline soil.</title>
        <authorList>
            <person name="Liu D."/>
            <person name="Zhang G."/>
        </authorList>
    </citation>
    <scope>NUCLEOTIDE SEQUENCE [LARGE SCALE GENOMIC DNA]</scope>
    <source>
        <strain evidence="5 6">WN023</strain>
    </source>
</reference>
<accession>A0A2A2GF55</accession>
<evidence type="ECO:0000259" key="4">
    <source>
        <dbReference type="PROSITE" id="PS50893"/>
    </source>
</evidence>
<dbReference type="InterPro" id="IPR051782">
    <property type="entry name" value="ABC_Transporter_VariousFunc"/>
</dbReference>
<dbReference type="RefSeq" id="WP_095604768.1">
    <property type="nucleotide sequence ID" value="NZ_NSKE01000001.1"/>
</dbReference>
<dbReference type="Proteomes" id="UP000218831">
    <property type="component" value="Unassembled WGS sequence"/>
</dbReference>
<name>A0A2A2GF55_9BACT</name>
<dbReference type="PANTHER" id="PTHR42939">
    <property type="entry name" value="ABC TRANSPORTER ATP-BINDING PROTEIN ALBC-RELATED"/>
    <property type="match status" value="1"/>
</dbReference>
<keyword evidence="1" id="KW-0813">Transport</keyword>
<dbReference type="GO" id="GO:0016887">
    <property type="term" value="F:ATP hydrolysis activity"/>
    <property type="evidence" value="ECO:0007669"/>
    <property type="project" value="InterPro"/>
</dbReference>
<keyword evidence="6" id="KW-1185">Reference proteome</keyword>
<keyword evidence="2" id="KW-0547">Nucleotide-binding</keyword>
<proteinExistence type="predicted"/>
<evidence type="ECO:0000256" key="1">
    <source>
        <dbReference type="ARBA" id="ARBA00022448"/>
    </source>
</evidence>
<dbReference type="InterPro" id="IPR027417">
    <property type="entry name" value="P-loop_NTPase"/>
</dbReference>
<dbReference type="AlphaFoldDB" id="A0A2A2GF55"/>
<evidence type="ECO:0000313" key="5">
    <source>
        <dbReference type="EMBL" id="PAU95523.1"/>
    </source>
</evidence>
<dbReference type="OrthoDB" id="9801987at2"/>
<dbReference type="PROSITE" id="PS50893">
    <property type="entry name" value="ABC_TRANSPORTER_2"/>
    <property type="match status" value="1"/>
</dbReference>
<dbReference type="CDD" id="cd03230">
    <property type="entry name" value="ABC_DR_subfamily_A"/>
    <property type="match status" value="1"/>
</dbReference>